<dbReference type="InterPro" id="IPR036866">
    <property type="entry name" value="RibonucZ/Hydroxyglut_hydro"/>
</dbReference>
<dbReference type="EMBL" id="JAUSSU010000007">
    <property type="protein sequence ID" value="MDQ0114318.1"/>
    <property type="molecule type" value="Genomic_DNA"/>
</dbReference>
<feature type="domain" description="Metallo-beta-lactamase" evidence="4">
    <location>
        <begin position="14"/>
        <end position="217"/>
    </location>
</feature>
<dbReference type="PANTHER" id="PTHR47619">
    <property type="entry name" value="METALLO-HYDROLASE YYCJ-RELATED"/>
    <property type="match status" value="1"/>
</dbReference>
<evidence type="ECO:0000313" key="6">
    <source>
        <dbReference type="Proteomes" id="UP001229346"/>
    </source>
</evidence>
<proteinExistence type="predicted"/>
<evidence type="ECO:0000259" key="4">
    <source>
        <dbReference type="SMART" id="SM00849"/>
    </source>
</evidence>
<evidence type="ECO:0000256" key="3">
    <source>
        <dbReference type="ARBA" id="ARBA00048505"/>
    </source>
</evidence>
<dbReference type="RefSeq" id="WP_307205638.1">
    <property type="nucleotide sequence ID" value="NZ_JAUSSU010000007.1"/>
</dbReference>
<organism evidence="5 6">
    <name type="scientific">Paenibacillus harenae</name>
    <dbReference type="NCBI Taxonomy" id="306543"/>
    <lineage>
        <taxon>Bacteria</taxon>
        <taxon>Bacillati</taxon>
        <taxon>Bacillota</taxon>
        <taxon>Bacilli</taxon>
        <taxon>Bacillales</taxon>
        <taxon>Paenibacillaceae</taxon>
        <taxon>Paenibacillus</taxon>
    </lineage>
</organism>
<evidence type="ECO:0000256" key="1">
    <source>
        <dbReference type="ARBA" id="ARBA00034221"/>
    </source>
</evidence>
<dbReference type="Proteomes" id="UP001229346">
    <property type="component" value="Unassembled WGS sequence"/>
</dbReference>
<evidence type="ECO:0000256" key="2">
    <source>
        <dbReference type="ARBA" id="ARBA00034301"/>
    </source>
</evidence>
<evidence type="ECO:0000313" key="5">
    <source>
        <dbReference type="EMBL" id="MDQ0114318.1"/>
    </source>
</evidence>
<accession>A0ABT9U430</accession>
<dbReference type="Gene3D" id="3.60.15.10">
    <property type="entry name" value="Ribonuclease Z/Hydroxyacylglutathione hydrolase-like"/>
    <property type="match status" value="1"/>
</dbReference>
<gene>
    <name evidence="5" type="ORF">J2T15_003773</name>
</gene>
<protein>
    <submittedName>
        <fullName evidence="5">Phosphoribosyl 1,2-cyclic phosphodiesterase</fullName>
    </submittedName>
</protein>
<dbReference type="InterPro" id="IPR052533">
    <property type="entry name" value="WalJ/YycJ-like"/>
</dbReference>
<dbReference type="InterPro" id="IPR001279">
    <property type="entry name" value="Metallo-B-lactamas"/>
</dbReference>
<dbReference type="Pfam" id="PF12706">
    <property type="entry name" value="Lactamase_B_2"/>
    <property type="match status" value="1"/>
</dbReference>
<dbReference type="SUPFAM" id="SSF56281">
    <property type="entry name" value="Metallo-hydrolase/oxidoreductase"/>
    <property type="match status" value="1"/>
</dbReference>
<comment type="catalytic activity">
    <reaction evidence="3">
        <text>3',5'-cyclic UMP + H2O = UMP + H(+)</text>
        <dbReference type="Rhea" id="RHEA:70575"/>
        <dbReference type="ChEBI" id="CHEBI:15377"/>
        <dbReference type="ChEBI" id="CHEBI:15378"/>
        <dbReference type="ChEBI" id="CHEBI:57865"/>
        <dbReference type="ChEBI" id="CHEBI:184387"/>
    </reaction>
    <physiologicalReaction direction="left-to-right" evidence="3">
        <dbReference type="Rhea" id="RHEA:70576"/>
    </physiologicalReaction>
</comment>
<comment type="function">
    <text evidence="2">Counteracts the endogenous Pycsar antiviral defense system. Phosphodiesterase that enables metal-dependent hydrolysis of host cyclic nucleotide Pycsar defense signals such as cCMP and cUMP.</text>
</comment>
<name>A0ABT9U430_PAEHA</name>
<keyword evidence="6" id="KW-1185">Reference proteome</keyword>
<dbReference type="SMART" id="SM00849">
    <property type="entry name" value="Lactamase_B"/>
    <property type="match status" value="1"/>
</dbReference>
<reference evidence="5 6" key="1">
    <citation type="submission" date="2023-07" db="EMBL/GenBank/DDBJ databases">
        <title>Sorghum-associated microbial communities from plants grown in Nebraska, USA.</title>
        <authorList>
            <person name="Schachtman D."/>
        </authorList>
    </citation>
    <scope>NUCLEOTIDE SEQUENCE [LARGE SCALE GENOMIC DNA]</scope>
    <source>
        <strain evidence="5 6">CC482</strain>
    </source>
</reference>
<dbReference type="PANTHER" id="PTHR47619:SF1">
    <property type="entry name" value="EXODEOXYRIBONUCLEASE WALJ"/>
    <property type="match status" value="1"/>
</dbReference>
<comment type="caution">
    <text evidence="5">The sequence shown here is derived from an EMBL/GenBank/DDBJ whole genome shotgun (WGS) entry which is preliminary data.</text>
</comment>
<sequence length="252" mass="27464">MTTIVKVLSTGSEKGSCVYVATEGASILVDAGPAKSKIEKLLLAEGYDPTKIDAIFVSHEHGDHTAGLGFADKFKIPVYGSEGTLKAIQRLDSGKVVKINGFTGLNAFHPGYMTVKPFAISHDAMEPFGYTICTLDRKVTVLMDTGCVTDEMLHEMADSDVYVFEANHDLGMLERSDYNDGLKQRVRSDVGHLSNDAAAEALAKLVRGRGEQIYLTHLSKNNNIPALAEKAVKLALFDQGFVKNKHYKLEVL</sequence>
<comment type="catalytic activity">
    <reaction evidence="1">
        <text>3',5'-cyclic CMP + H2O = CMP + H(+)</text>
        <dbReference type="Rhea" id="RHEA:72675"/>
        <dbReference type="ChEBI" id="CHEBI:15377"/>
        <dbReference type="ChEBI" id="CHEBI:15378"/>
        <dbReference type="ChEBI" id="CHEBI:58003"/>
        <dbReference type="ChEBI" id="CHEBI:60377"/>
    </reaction>
    <physiologicalReaction direction="left-to-right" evidence="1">
        <dbReference type="Rhea" id="RHEA:72676"/>
    </physiologicalReaction>
</comment>